<gene>
    <name evidence="2" type="ordered locus">RPE_1289</name>
</gene>
<protein>
    <recommendedName>
        <fullName evidence="1">DUF2249 domain-containing protein</fullName>
    </recommendedName>
</protein>
<evidence type="ECO:0000313" key="2">
    <source>
        <dbReference type="EMBL" id="ABJ05241.1"/>
    </source>
</evidence>
<organism evidence="2">
    <name type="scientific">Rhodopseudomonas palustris (strain BisA53)</name>
    <dbReference type="NCBI Taxonomy" id="316055"/>
    <lineage>
        <taxon>Bacteria</taxon>
        <taxon>Pseudomonadati</taxon>
        <taxon>Pseudomonadota</taxon>
        <taxon>Alphaproteobacteria</taxon>
        <taxon>Hyphomicrobiales</taxon>
        <taxon>Nitrobacteraceae</taxon>
        <taxon>Rhodopseudomonas</taxon>
    </lineage>
</organism>
<dbReference type="InterPro" id="IPR018720">
    <property type="entry name" value="DUF2249"/>
</dbReference>
<dbReference type="OrthoDB" id="8451629at2"/>
<dbReference type="eggNOG" id="COG4309">
    <property type="taxonomic scope" value="Bacteria"/>
</dbReference>
<sequence>MSDPSQDETVLDVRTLEPQQRHAIVQRLIDRLGRGRSLQLIADHNPRPLRGYFEMVHGDEAQWSYLEEGPQVWRVRLARLVAYTSMAR</sequence>
<dbReference type="AlphaFoldDB" id="Q07S43"/>
<proteinExistence type="predicted"/>
<name>Q07S43_RHOP5</name>
<dbReference type="HOGENOM" id="CLU_146484_3_0_5"/>
<reference evidence="2" key="1">
    <citation type="submission" date="2006-09" db="EMBL/GenBank/DDBJ databases">
        <title>Complete sequence of Rhodopseudomonas palustris BisA53.</title>
        <authorList>
            <consortium name="US DOE Joint Genome Institute"/>
            <person name="Copeland A."/>
            <person name="Lucas S."/>
            <person name="Lapidus A."/>
            <person name="Barry K."/>
            <person name="Detter J.C."/>
            <person name="Glavina del Rio T."/>
            <person name="Hammon N."/>
            <person name="Israni S."/>
            <person name="Dalin E."/>
            <person name="Tice H."/>
            <person name="Pitluck S."/>
            <person name="Chain P."/>
            <person name="Malfatti S."/>
            <person name="Shin M."/>
            <person name="Vergez L."/>
            <person name="Schmutz J."/>
            <person name="Larimer F."/>
            <person name="Land M."/>
            <person name="Hauser L."/>
            <person name="Pelletier D.A."/>
            <person name="Kyrpides N."/>
            <person name="Kim E."/>
            <person name="Harwood C.S."/>
            <person name="Oda Y."/>
            <person name="Richardson P."/>
        </authorList>
    </citation>
    <scope>NUCLEOTIDE SEQUENCE [LARGE SCALE GENOMIC DNA]</scope>
    <source>
        <strain evidence="2">BisA53</strain>
    </source>
</reference>
<accession>Q07S43</accession>
<dbReference type="STRING" id="316055.RPE_1289"/>
<evidence type="ECO:0000259" key="1">
    <source>
        <dbReference type="Pfam" id="PF10006"/>
    </source>
</evidence>
<dbReference type="KEGG" id="rpe:RPE_1289"/>
<feature type="domain" description="DUF2249" evidence="1">
    <location>
        <begin position="10"/>
        <end position="78"/>
    </location>
</feature>
<dbReference type="Pfam" id="PF10006">
    <property type="entry name" value="DUF2249"/>
    <property type="match status" value="1"/>
</dbReference>
<dbReference type="EMBL" id="CP000463">
    <property type="protein sequence ID" value="ABJ05241.1"/>
    <property type="molecule type" value="Genomic_DNA"/>
</dbReference>